<accession>A0ABV1RB21</accession>
<keyword evidence="1" id="KW-0808">Transferase</keyword>
<dbReference type="Pfam" id="PF13578">
    <property type="entry name" value="Methyltransf_24"/>
    <property type="match status" value="1"/>
</dbReference>
<dbReference type="EC" id="2.1.1.-" evidence="1"/>
<comment type="caution">
    <text evidence="1">The sequence shown here is derived from an EMBL/GenBank/DDBJ whole genome shotgun (WGS) entry which is preliminary data.</text>
</comment>
<dbReference type="GO" id="GO:0008168">
    <property type="term" value="F:methyltransferase activity"/>
    <property type="evidence" value="ECO:0007669"/>
    <property type="project" value="UniProtKB-KW"/>
</dbReference>
<evidence type="ECO:0000313" key="2">
    <source>
        <dbReference type="Proteomes" id="UP001432995"/>
    </source>
</evidence>
<reference evidence="1" key="1">
    <citation type="submission" date="2024-06" db="EMBL/GenBank/DDBJ databases">
        <authorList>
            <person name="Campbell A.G."/>
        </authorList>
    </citation>
    <scope>NUCLEOTIDE SEQUENCE</scope>
    <source>
        <strain evidence="1">EM17</strain>
    </source>
</reference>
<dbReference type="Proteomes" id="UP001432995">
    <property type="component" value="Unassembled WGS sequence"/>
</dbReference>
<protein>
    <submittedName>
        <fullName evidence="1">Class I SAM-dependent methyltransferase</fullName>
        <ecNumber evidence="1">2.1.1.-</ecNumber>
    </submittedName>
</protein>
<gene>
    <name evidence="1" type="ORF">ABS770_27705</name>
</gene>
<name>A0ABV1RB21_9HYPH</name>
<sequence length="206" mass="23187">MYLEVGSHLGGMLVPHLLDPLCGAVISIDKRPIVMPDVRGEELIYDQNSTERMIEALRSVPEKLNIEKLFTIDSDVKNVRASEIAASPNLVMVDGEHTIAAVVSDFLSLLRFVKGDTVFLFHDSNIVFDALLVIEKFLNYLEYPHRLVFLYDNVGALLLGGAMQMADELLSRTWDREAFLDTARRYLMGRVADSYMTKSAECKIES</sequence>
<dbReference type="GO" id="GO:0032259">
    <property type="term" value="P:methylation"/>
    <property type="evidence" value="ECO:0007669"/>
    <property type="project" value="UniProtKB-KW"/>
</dbReference>
<keyword evidence="2" id="KW-1185">Reference proteome</keyword>
<dbReference type="EMBL" id="JBELQD010000072">
    <property type="protein sequence ID" value="MER2292048.1"/>
    <property type="molecule type" value="Genomic_DNA"/>
</dbReference>
<dbReference type="RefSeq" id="WP_350381510.1">
    <property type="nucleotide sequence ID" value="NZ_JBELQD010000072.1"/>
</dbReference>
<organism evidence="1 2">
    <name type="scientific">Methylobacterium brachiatum</name>
    <dbReference type="NCBI Taxonomy" id="269660"/>
    <lineage>
        <taxon>Bacteria</taxon>
        <taxon>Pseudomonadati</taxon>
        <taxon>Pseudomonadota</taxon>
        <taxon>Alphaproteobacteria</taxon>
        <taxon>Hyphomicrobiales</taxon>
        <taxon>Methylobacteriaceae</taxon>
        <taxon>Methylobacterium</taxon>
    </lineage>
</organism>
<proteinExistence type="predicted"/>
<keyword evidence="1" id="KW-0489">Methyltransferase</keyword>
<evidence type="ECO:0000313" key="1">
    <source>
        <dbReference type="EMBL" id="MER2292048.1"/>
    </source>
</evidence>